<dbReference type="GO" id="GO:0022857">
    <property type="term" value="F:transmembrane transporter activity"/>
    <property type="evidence" value="ECO:0007669"/>
    <property type="project" value="TreeGrafter"/>
</dbReference>
<evidence type="ECO:0000256" key="2">
    <source>
        <dbReference type="ARBA" id="ARBA00022475"/>
    </source>
</evidence>
<evidence type="ECO:0000259" key="7">
    <source>
        <dbReference type="Pfam" id="PF02687"/>
    </source>
</evidence>
<feature type="transmembrane region" description="Helical" evidence="6">
    <location>
        <begin position="675"/>
        <end position="696"/>
    </location>
</feature>
<feature type="transmembrane region" description="Helical" evidence="6">
    <location>
        <begin position="21"/>
        <end position="41"/>
    </location>
</feature>
<proteinExistence type="predicted"/>
<feature type="domain" description="ABC3 transporter permease C-terminal" evidence="7">
    <location>
        <begin position="286"/>
        <end position="401"/>
    </location>
</feature>
<evidence type="ECO:0000256" key="5">
    <source>
        <dbReference type="ARBA" id="ARBA00023136"/>
    </source>
</evidence>
<feature type="domain" description="ABC3 transporter permease C-terminal" evidence="7">
    <location>
        <begin position="675"/>
        <end position="788"/>
    </location>
</feature>
<evidence type="ECO:0000256" key="1">
    <source>
        <dbReference type="ARBA" id="ARBA00004651"/>
    </source>
</evidence>
<keyword evidence="4 6" id="KW-1133">Transmembrane helix</keyword>
<sequence length="795" mass="89264">MIRNFITSAFRNLWKTKGYSFLNIFGLALGIAVTALIFLWVEDEISWNDNFSNKKDIYITKSKQTYDGSINVFEATPALFAKEFQREFPEVLYAGRMNFGNNTLFKVGEKMIYQFGYYADPEILSIFAPEFIKGNSKSALNDPTKIVLSESAAEKLFNTTDVIGKTVKLDNKDVYTVSAVTKDFPKSSNFRYNWLINIEKLISANPNYGYDNWGSNNVMTLVQLRPTADISTVNTNLKHYIEDKLNTKEYSSENFLYPMERWRMYNQFKQGVEQDGRIKNIRLFTSIAWLVLLIACINFMNLSTARSEKRAKEVSMRKIVGAKKKTLIYQFLGESIVYAFIAGILGIGLVKLGLPAFNTTVAKELSINIGNWQHIGFISIIILAVGIISGSYPAFFLSSFDPLTVLKGGKRKIGTSNIIRKGLVVTQFTAAIILMICTSIVYLQIQHAKNRDLGFDRSQVIMTDVQGEMYKHIDVIKQQLKATGNIEVIGLSQNNVLNVGSNTGDFEWDGKDPKSSILIGYSFVDPDFVEALSMKLLDGRNFRTGFLGDSSSVLINESMAKLIQPDGLVAGKSIKFHGDPYTIAGVIKNYVYNDIYGNAEPLVLAPLALGQTFGRSNGVLNIKTKSEVDFQNALKQIEDVVKKYNPDFPFNYSFLDESFNNYFWSEMMLQKLASLFAILAIIISCLGLLGLAAFSAEQRAREVSIRKVLGASVGNLVKMLNTEFLILVGVSCLIAFPIAWWFMQDWLTGYNYHMDMPWMIFLLVAGLALLIALFTISTQALRAATSNPTKVLRNE</sequence>
<feature type="transmembrane region" description="Helical" evidence="6">
    <location>
        <begin position="287"/>
        <end position="305"/>
    </location>
</feature>
<evidence type="ECO:0000313" key="9">
    <source>
        <dbReference type="EMBL" id="SKB46702.1"/>
    </source>
</evidence>
<feature type="transmembrane region" description="Helical" evidence="6">
    <location>
        <begin position="758"/>
        <end position="776"/>
    </location>
</feature>
<dbReference type="PANTHER" id="PTHR30572:SF18">
    <property type="entry name" value="ABC-TYPE MACROLIDE FAMILY EXPORT SYSTEM PERMEASE COMPONENT 2"/>
    <property type="match status" value="1"/>
</dbReference>
<feature type="domain" description="MacB-like periplasmic core" evidence="8">
    <location>
        <begin position="20"/>
        <end position="238"/>
    </location>
</feature>
<comment type="subcellular location">
    <subcellularLocation>
        <location evidence="1">Cell membrane</location>
        <topology evidence="1">Multi-pass membrane protein</topology>
    </subcellularLocation>
</comment>
<evidence type="ECO:0000259" key="8">
    <source>
        <dbReference type="Pfam" id="PF12704"/>
    </source>
</evidence>
<evidence type="ECO:0000313" key="10">
    <source>
        <dbReference type="Proteomes" id="UP000190150"/>
    </source>
</evidence>
<organism evidence="9 10">
    <name type="scientific">Sphingobacterium nematocida</name>
    <dbReference type="NCBI Taxonomy" id="1513896"/>
    <lineage>
        <taxon>Bacteria</taxon>
        <taxon>Pseudomonadati</taxon>
        <taxon>Bacteroidota</taxon>
        <taxon>Sphingobacteriia</taxon>
        <taxon>Sphingobacteriales</taxon>
        <taxon>Sphingobacteriaceae</taxon>
        <taxon>Sphingobacterium</taxon>
    </lineage>
</organism>
<evidence type="ECO:0000256" key="4">
    <source>
        <dbReference type="ARBA" id="ARBA00022989"/>
    </source>
</evidence>
<dbReference type="EMBL" id="FUZF01000002">
    <property type="protein sequence ID" value="SKB46702.1"/>
    <property type="molecule type" value="Genomic_DNA"/>
</dbReference>
<dbReference type="AlphaFoldDB" id="A0A1T5BHC1"/>
<dbReference type="PANTHER" id="PTHR30572">
    <property type="entry name" value="MEMBRANE COMPONENT OF TRANSPORTER-RELATED"/>
    <property type="match status" value="1"/>
</dbReference>
<dbReference type="Proteomes" id="UP000190150">
    <property type="component" value="Unassembled WGS sequence"/>
</dbReference>
<dbReference type="InterPro" id="IPR050250">
    <property type="entry name" value="Macrolide_Exporter_MacB"/>
</dbReference>
<evidence type="ECO:0000256" key="3">
    <source>
        <dbReference type="ARBA" id="ARBA00022692"/>
    </source>
</evidence>
<feature type="domain" description="MacB-like periplasmic core" evidence="8">
    <location>
        <begin position="504"/>
        <end position="639"/>
    </location>
</feature>
<protein>
    <submittedName>
        <fullName evidence="9">Duplicated orphan permease</fullName>
    </submittedName>
</protein>
<dbReference type="OrthoDB" id="1451596at2"/>
<dbReference type="Pfam" id="PF12704">
    <property type="entry name" value="MacB_PCD"/>
    <property type="match status" value="2"/>
</dbReference>
<gene>
    <name evidence="9" type="ORF">SAMN05660841_00686</name>
</gene>
<keyword evidence="5 6" id="KW-0472">Membrane</keyword>
<feature type="transmembrane region" description="Helical" evidence="6">
    <location>
        <begin position="724"/>
        <end position="743"/>
    </location>
</feature>
<keyword evidence="3 6" id="KW-0812">Transmembrane</keyword>
<reference evidence="10" key="1">
    <citation type="submission" date="2017-02" db="EMBL/GenBank/DDBJ databases">
        <authorList>
            <person name="Varghese N."/>
            <person name="Submissions S."/>
        </authorList>
    </citation>
    <scope>NUCLEOTIDE SEQUENCE [LARGE SCALE GENOMIC DNA]</scope>
    <source>
        <strain evidence="10">DSM 24091</strain>
    </source>
</reference>
<name>A0A1T5BHC1_9SPHI</name>
<keyword evidence="10" id="KW-1185">Reference proteome</keyword>
<evidence type="ECO:0000256" key="6">
    <source>
        <dbReference type="SAM" id="Phobius"/>
    </source>
</evidence>
<feature type="transmembrane region" description="Helical" evidence="6">
    <location>
        <begin position="326"/>
        <end position="354"/>
    </location>
</feature>
<dbReference type="Pfam" id="PF02687">
    <property type="entry name" value="FtsX"/>
    <property type="match status" value="2"/>
</dbReference>
<accession>A0A1T5BHC1</accession>
<dbReference type="STRING" id="1513896.SAMN05660841_00686"/>
<dbReference type="GO" id="GO:0005886">
    <property type="term" value="C:plasma membrane"/>
    <property type="evidence" value="ECO:0007669"/>
    <property type="project" value="UniProtKB-SubCell"/>
</dbReference>
<dbReference type="InterPro" id="IPR003838">
    <property type="entry name" value="ABC3_permease_C"/>
</dbReference>
<keyword evidence="2" id="KW-1003">Cell membrane</keyword>
<feature type="transmembrane region" description="Helical" evidence="6">
    <location>
        <begin position="374"/>
        <end position="397"/>
    </location>
</feature>
<dbReference type="InterPro" id="IPR025857">
    <property type="entry name" value="MacB_PCD"/>
</dbReference>
<feature type="transmembrane region" description="Helical" evidence="6">
    <location>
        <begin position="418"/>
        <end position="443"/>
    </location>
</feature>
<dbReference type="RefSeq" id="WP_079641230.1">
    <property type="nucleotide sequence ID" value="NZ_FUZF01000002.1"/>
</dbReference>